<organism evidence="1 2">
    <name type="scientific">Gaopeijia maritima</name>
    <dbReference type="NCBI Taxonomy" id="3119007"/>
    <lineage>
        <taxon>Bacteria</taxon>
        <taxon>Pseudomonadati</taxon>
        <taxon>Gemmatimonadota</taxon>
        <taxon>Longimicrobiia</taxon>
        <taxon>Gaopeijiales</taxon>
        <taxon>Gaopeijiaceae</taxon>
        <taxon>Gaopeijia</taxon>
    </lineage>
</organism>
<comment type="caution">
    <text evidence="1">The sequence shown here is derived from an EMBL/GenBank/DDBJ whole genome shotgun (WGS) entry which is preliminary data.</text>
</comment>
<protein>
    <submittedName>
        <fullName evidence="1">Uncharacterized protein</fullName>
    </submittedName>
</protein>
<reference evidence="1 2" key="1">
    <citation type="submission" date="2024-02" db="EMBL/GenBank/DDBJ databases">
        <title>A novel Gemmatimonadota bacterium.</title>
        <authorList>
            <person name="Du Z.-J."/>
            <person name="Ye Y.-Q."/>
        </authorList>
    </citation>
    <scope>NUCLEOTIDE SEQUENCE [LARGE SCALE GENOMIC DNA]</scope>
    <source>
        <strain evidence="1 2">DH-20</strain>
    </source>
</reference>
<evidence type="ECO:0000313" key="1">
    <source>
        <dbReference type="EMBL" id="MEK9502352.1"/>
    </source>
</evidence>
<gene>
    <name evidence="1" type="ORF">WI372_15265</name>
</gene>
<evidence type="ECO:0000313" key="2">
    <source>
        <dbReference type="Proteomes" id="UP001484239"/>
    </source>
</evidence>
<keyword evidence="2" id="KW-1185">Reference proteome</keyword>
<name>A0ABU9EC95_9BACT</name>
<dbReference type="EMBL" id="JBBHLI010000010">
    <property type="protein sequence ID" value="MEK9502352.1"/>
    <property type="molecule type" value="Genomic_DNA"/>
</dbReference>
<dbReference type="RefSeq" id="WP_405274288.1">
    <property type="nucleotide sequence ID" value="NZ_JBBHLI010000010.1"/>
</dbReference>
<accession>A0ABU9EC95</accession>
<sequence>MVVLALVTGACGAECNLGQLPEVDVRPSLAVGEEFRPQYAGFSGCDDYPVSTNDLRWRSDDESIVGIRADSLGYIGVEAGTTMVWVRFVGDDPGYGEEVGWWVTVTN</sequence>
<dbReference type="Proteomes" id="UP001484239">
    <property type="component" value="Unassembled WGS sequence"/>
</dbReference>
<proteinExistence type="predicted"/>